<sequence length="95" mass="10922">LQIPFSRSEIHLTDSLENICEKSSEWTAVVHATTGKGVYARRASLNLKQVPDRPTIHQLAEACSDFLDTYEDELVSFARHEHKEPVREFCHERIS</sequence>
<feature type="domain" description="DUF3456" evidence="1">
    <location>
        <begin position="2"/>
        <end position="93"/>
    </location>
</feature>
<dbReference type="AlphaFoldDB" id="A0A183D7V6"/>
<proteinExistence type="predicted"/>
<dbReference type="Pfam" id="PF11938">
    <property type="entry name" value="DUF3456"/>
    <property type="match status" value="1"/>
</dbReference>
<evidence type="ECO:0000259" key="1">
    <source>
        <dbReference type="Pfam" id="PF11938"/>
    </source>
</evidence>
<accession>A0A183D7V6</accession>
<protein>
    <submittedName>
        <fullName evidence="2">DUF3456 domain-containing protein</fullName>
    </submittedName>
</protein>
<name>A0A183D7V6_9BILA</name>
<reference evidence="2" key="1">
    <citation type="submission" date="2016-06" db="UniProtKB">
        <authorList>
            <consortium name="WormBaseParasite"/>
        </authorList>
    </citation>
    <scope>IDENTIFICATION</scope>
</reference>
<dbReference type="WBParaSite" id="GPUH_0000480401-mRNA-1">
    <property type="protein sequence ID" value="GPUH_0000480401-mRNA-1"/>
    <property type="gene ID" value="GPUH_0000480401"/>
</dbReference>
<organism evidence="2">
    <name type="scientific">Gongylonema pulchrum</name>
    <dbReference type="NCBI Taxonomy" id="637853"/>
    <lineage>
        <taxon>Eukaryota</taxon>
        <taxon>Metazoa</taxon>
        <taxon>Ecdysozoa</taxon>
        <taxon>Nematoda</taxon>
        <taxon>Chromadorea</taxon>
        <taxon>Rhabditida</taxon>
        <taxon>Spirurina</taxon>
        <taxon>Spiruromorpha</taxon>
        <taxon>Spiruroidea</taxon>
        <taxon>Gongylonematidae</taxon>
        <taxon>Gongylonema</taxon>
    </lineage>
</organism>
<dbReference type="InterPro" id="IPR021852">
    <property type="entry name" value="DUF3456"/>
</dbReference>
<evidence type="ECO:0000313" key="2">
    <source>
        <dbReference type="WBParaSite" id="GPUH_0000480401-mRNA-1"/>
    </source>
</evidence>